<comment type="similarity">
    <text evidence="1">Belongs to the CoA-transferase III family.</text>
</comment>
<sequence>MTTPGALDGFRVLELGTLIAGPYCGRLLGDMGADVIKIEAPNRPDPLRDWGQAEGGNQYFWSVHARNKRCVSIDLRVEAGRALFLELVATADVVVESFRPGTLERWRIGYDVLADLNPRLVLARVSGYGQTGPYAERPGYASVAEGISGLRHLNGFPGQAPPRMALSIGDSLAGLFAYQGVLAALLARERTGCGQVVDTALTEAALAVQESTIPDFHKTGHVRQPSGTRLDGIAPSNLYRSRDQLWVIIAANQDTVFRRLAAAMGRAELADDPRYATHTARGTHQDELDAMIGEWAAGLRAAELTELLNRHGVVTGPVNTVAEVMTDPHFLARGLFVEHVDPSIDEGEEGFDPIPPQGVGVVPRLSATRGGVRWGGASRPGTHTDEVLGELGYADDDLAVLRAAGTIG</sequence>
<evidence type="ECO:0000313" key="4">
    <source>
        <dbReference type="Proteomes" id="UP001500603"/>
    </source>
</evidence>
<dbReference type="InterPro" id="IPR023606">
    <property type="entry name" value="CoA-Trfase_III_dom_1_sf"/>
</dbReference>
<name>A0ABP9KPG6_9NOCA</name>
<gene>
    <name evidence="3" type="ORF">GCM10023318_42470</name>
</gene>
<dbReference type="Proteomes" id="UP001500603">
    <property type="component" value="Unassembled WGS sequence"/>
</dbReference>
<dbReference type="InterPro" id="IPR044855">
    <property type="entry name" value="CoA-Trfase_III_dom3_sf"/>
</dbReference>
<dbReference type="Gene3D" id="3.40.50.10540">
    <property type="entry name" value="Crotonobetainyl-coa:carnitine coa-transferase, domain 1"/>
    <property type="match status" value="1"/>
</dbReference>
<dbReference type="Gene3D" id="3.30.1540.10">
    <property type="entry name" value="formyl-coa transferase, domain 3"/>
    <property type="match status" value="1"/>
</dbReference>
<dbReference type="InterPro" id="IPR003673">
    <property type="entry name" value="CoA-Trfase_fam_III"/>
</dbReference>
<proteinExistence type="inferred from homology"/>
<evidence type="ECO:0000313" key="3">
    <source>
        <dbReference type="EMBL" id="GAA5060697.1"/>
    </source>
</evidence>
<dbReference type="Pfam" id="PF02515">
    <property type="entry name" value="CoA_transf_3"/>
    <property type="match status" value="1"/>
</dbReference>
<evidence type="ECO:0000256" key="2">
    <source>
        <dbReference type="ARBA" id="ARBA00022679"/>
    </source>
</evidence>
<dbReference type="PANTHER" id="PTHR48228">
    <property type="entry name" value="SUCCINYL-COA--D-CITRAMALATE COA-TRANSFERASE"/>
    <property type="match status" value="1"/>
</dbReference>
<organism evidence="3 4">
    <name type="scientific">Nocardia callitridis</name>
    <dbReference type="NCBI Taxonomy" id="648753"/>
    <lineage>
        <taxon>Bacteria</taxon>
        <taxon>Bacillati</taxon>
        <taxon>Actinomycetota</taxon>
        <taxon>Actinomycetes</taxon>
        <taxon>Mycobacteriales</taxon>
        <taxon>Nocardiaceae</taxon>
        <taxon>Nocardia</taxon>
    </lineage>
</organism>
<protein>
    <submittedName>
        <fullName evidence="3">CoA transferase</fullName>
    </submittedName>
</protein>
<evidence type="ECO:0000256" key="1">
    <source>
        <dbReference type="ARBA" id="ARBA00008383"/>
    </source>
</evidence>
<dbReference type="RefSeq" id="WP_345497317.1">
    <property type="nucleotide sequence ID" value="NZ_BAABJM010000004.1"/>
</dbReference>
<dbReference type="GO" id="GO:0016740">
    <property type="term" value="F:transferase activity"/>
    <property type="evidence" value="ECO:0007669"/>
    <property type="project" value="UniProtKB-KW"/>
</dbReference>
<accession>A0ABP9KPG6</accession>
<dbReference type="InterPro" id="IPR050509">
    <property type="entry name" value="CoA-transferase_III"/>
</dbReference>
<dbReference type="SUPFAM" id="SSF89796">
    <property type="entry name" value="CoA-transferase family III (CaiB/BaiF)"/>
    <property type="match status" value="1"/>
</dbReference>
<reference evidence="4" key="1">
    <citation type="journal article" date="2019" name="Int. J. Syst. Evol. Microbiol.">
        <title>The Global Catalogue of Microorganisms (GCM) 10K type strain sequencing project: providing services to taxonomists for standard genome sequencing and annotation.</title>
        <authorList>
            <consortium name="The Broad Institute Genomics Platform"/>
            <consortium name="The Broad Institute Genome Sequencing Center for Infectious Disease"/>
            <person name="Wu L."/>
            <person name="Ma J."/>
        </authorList>
    </citation>
    <scope>NUCLEOTIDE SEQUENCE [LARGE SCALE GENOMIC DNA]</scope>
    <source>
        <strain evidence="4">JCM 18298</strain>
    </source>
</reference>
<keyword evidence="2 3" id="KW-0808">Transferase</keyword>
<comment type="caution">
    <text evidence="3">The sequence shown here is derived from an EMBL/GenBank/DDBJ whole genome shotgun (WGS) entry which is preliminary data.</text>
</comment>
<keyword evidence="4" id="KW-1185">Reference proteome</keyword>
<dbReference type="PANTHER" id="PTHR48228:SF6">
    <property type="entry name" value="L-CARNITINE COA-TRANSFERASE"/>
    <property type="match status" value="1"/>
</dbReference>
<dbReference type="EMBL" id="BAABJM010000004">
    <property type="protein sequence ID" value="GAA5060697.1"/>
    <property type="molecule type" value="Genomic_DNA"/>
</dbReference>